<evidence type="ECO:0000256" key="7">
    <source>
        <dbReference type="HAMAP-Rule" id="MF_00639"/>
    </source>
</evidence>
<dbReference type="GO" id="GO:0005524">
    <property type="term" value="F:ATP binding"/>
    <property type="evidence" value="ECO:0007669"/>
    <property type="project" value="UniProtKB-UniRule"/>
</dbReference>
<protein>
    <recommendedName>
        <fullName evidence="7 8">UDP-N-acetylmuramoylalanine--D-glutamate ligase</fullName>
        <ecNumber evidence="7 8">6.3.2.9</ecNumber>
    </recommendedName>
    <alternativeName>
        <fullName evidence="7">D-glutamic acid-adding enzyme</fullName>
    </alternativeName>
    <alternativeName>
        <fullName evidence="7">UDP-N-acetylmuramoyl-L-alanyl-D-glutamate synthetase</fullName>
    </alternativeName>
</protein>
<evidence type="ECO:0000256" key="6">
    <source>
        <dbReference type="ARBA" id="ARBA00022840"/>
    </source>
</evidence>
<dbReference type="InterPro" id="IPR005762">
    <property type="entry name" value="MurD"/>
</dbReference>
<dbReference type="GO" id="GO:0051301">
    <property type="term" value="P:cell division"/>
    <property type="evidence" value="ECO:0007669"/>
    <property type="project" value="UniProtKB-KW"/>
</dbReference>
<evidence type="ECO:0000259" key="10">
    <source>
        <dbReference type="Pfam" id="PF08245"/>
    </source>
</evidence>
<feature type="binding site" evidence="7">
    <location>
        <begin position="133"/>
        <end position="139"/>
    </location>
    <ligand>
        <name>ATP</name>
        <dbReference type="ChEBI" id="CHEBI:30616"/>
    </ligand>
</feature>
<comment type="function">
    <text evidence="7 8">Cell wall formation. Catalyzes the addition of glutamate to the nucleotide precursor UDP-N-acetylmuramoyl-L-alanine (UMA).</text>
</comment>
<evidence type="ECO:0000256" key="1">
    <source>
        <dbReference type="ARBA" id="ARBA00004496"/>
    </source>
</evidence>
<accession>A0A838XER4</accession>
<keyword evidence="7 8" id="KW-0573">Peptidoglycan synthesis</keyword>
<keyword evidence="7 8" id="KW-0131">Cell cycle</keyword>
<dbReference type="InterPro" id="IPR013221">
    <property type="entry name" value="Mur_ligase_cen"/>
</dbReference>
<dbReference type="RefSeq" id="WP_181756780.1">
    <property type="nucleotide sequence ID" value="NZ_JACEOG010000002.1"/>
</dbReference>
<dbReference type="GO" id="GO:0009252">
    <property type="term" value="P:peptidoglycan biosynthetic process"/>
    <property type="evidence" value="ECO:0007669"/>
    <property type="project" value="UniProtKB-UniRule"/>
</dbReference>
<dbReference type="GO" id="GO:0008360">
    <property type="term" value="P:regulation of cell shape"/>
    <property type="evidence" value="ECO:0007669"/>
    <property type="project" value="UniProtKB-KW"/>
</dbReference>
<organism evidence="11 12">
    <name type="scientific">Aeromicrobium phoceense</name>
    <dbReference type="NCBI Taxonomy" id="2754045"/>
    <lineage>
        <taxon>Bacteria</taxon>
        <taxon>Bacillati</taxon>
        <taxon>Actinomycetota</taxon>
        <taxon>Actinomycetes</taxon>
        <taxon>Propionibacteriales</taxon>
        <taxon>Nocardioidaceae</taxon>
        <taxon>Aeromicrobium</taxon>
    </lineage>
</organism>
<dbReference type="Proteomes" id="UP000550354">
    <property type="component" value="Unassembled WGS sequence"/>
</dbReference>
<evidence type="ECO:0000256" key="3">
    <source>
        <dbReference type="ARBA" id="ARBA00022490"/>
    </source>
</evidence>
<evidence type="ECO:0000256" key="8">
    <source>
        <dbReference type="RuleBase" id="RU003664"/>
    </source>
</evidence>
<comment type="caution">
    <text evidence="11">The sequence shown here is derived from an EMBL/GenBank/DDBJ whole genome shotgun (WGS) entry which is preliminary data.</text>
</comment>
<comment type="catalytic activity">
    <reaction evidence="7 8">
        <text>UDP-N-acetyl-alpha-D-muramoyl-L-alanine + D-glutamate + ATP = UDP-N-acetyl-alpha-D-muramoyl-L-alanyl-D-glutamate + ADP + phosphate + H(+)</text>
        <dbReference type="Rhea" id="RHEA:16429"/>
        <dbReference type="ChEBI" id="CHEBI:15378"/>
        <dbReference type="ChEBI" id="CHEBI:29986"/>
        <dbReference type="ChEBI" id="CHEBI:30616"/>
        <dbReference type="ChEBI" id="CHEBI:43474"/>
        <dbReference type="ChEBI" id="CHEBI:83898"/>
        <dbReference type="ChEBI" id="CHEBI:83900"/>
        <dbReference type="ChEBI" id="CHEBI:456216"/>
        <dbReference type="EC" id="6.3.2.9"/>
    </reaction>
</comment>
<dbReference type="Pfam" id="PF08245">
    <property type="entry name" value="Mur_ligase_M"/>
    <property type="match status" value="1"/>
</dbReference>
<dbReference type="InterPro" id="IPR036615">
    <property type="entry name" value="Mur_ligase_C_dom_sf"/>
</dbReference>
<keyword evidence="12" id="KW-1185">Reference proteome</keyword>
<name>A0A838XER4_9ACTN</name>
<evidence type="ECO:0000256" key="5">
    <source>
        <dbReference type="ARBA" id="ARBA00022741"/>
    </source>
</evidence>
<comment type="pathway">
    <text evidence="2 7 8">Cell wall biogenesis; peptidoglycan biosynthesis.</text>
</comment>
<dbReference type="Gene3D" id="3.40.1190.10">
    <property type="entry name" value="Mur-like, catalytic domain"/>
    <property type="match status" value="1"/>
</dbReference>
<dbReference type="SUPFAM" id="SSF53244">
    <property type="entry name" value="MurD-like peptide ligases, peptide-binding domain"/>
    <property type="match status" value="1"/>
</dbReference>
<dbReference type="Gene3D" id="3.40.50.720">
    <property type="entry name" value="NAD(P)-binding Rossmann-like Domain"/>
    <property type="match status" value="1"/>
</dbReference>
<reference evidence="11 12" key="1">
    <citation type="submission" date="2020-07" db="EMBL/GenBank/DDBJ databases">
        <title>Draft genome and description of Aeromicrobium phoceense strain Marseille-Q0843 isolated from healthy skin swab.</title>
        <authorList>
            <person name="Boxberger M."/>
            <person name="La Scola B."/>
        </authorList>
    </citation>
    <scope>NUCLEOTIDE SEQUENCE [LARGE SCALE GENOMIC DNA]</scope>
    <source>
        <strain evidence="11 12">Marseille-Q0843</strain>
    </source>
</reference>
<dbReference type="NCBIfam" id="TIGR01087">
    <property type="entry name" value="murD"/>
    <property type="match status" value="1"/>
</dbReference>
<evidence type="ECO:0000313" key="12">
    <source>
        <dbReference type="Proteomes" id="UP000550354"/>
    </source>
</evidence>
<dbReference type="PANTHER" id="PTHR43692">
    <property type="entry name" value="UDP-N-ACETYLMURAMOYLALANINE--D-GLUTAMATE LIGASE"/>
    <property type="match status" value="1"/>
</dbReference>
<comment type="similarity">
    <text evidence="7">Belongs to the MurCDEF family.</text>
</comment>
<keyword evidence="7 8" id="KW-0132">Cell division</keyword>
<keyword evidence="7 8" id="KW-0133">Cell shape</keyword>
<feature type="domain" description="Mur ligase central" evidence="10">
    <location>
        <begin position="131"/>
        <end position="316"/>
    </location>
</feature>
<keyword evidence="6 7" id="KW-0067">ATP-binding</keyword>
<evidence type="ECO:0000256" key="4">
    <source>
        <dbReference type="ARBA" id="ARBA00022598"/>
    </source>
</evidence>
<keyword evidence="5 7" id="KW-0547">Nucleotide-binding</keyword>
<keyword evidence="4 7" id="KW-0436">Ligase</keyword>
<dbReference type="SUPFAM" id="SSF51984">
    <property type="entry name" value="MurCD N-terminal domain"/>
    <property type="match status" value="1"/>
</dbReference>
<dbReference type="AlphaFoldDB" id="A0A838XER4"/>
<evidence type="ECO:0000256" key="2">
    <source>
        <dbReference type="ARBA" id="ARBA00004752"/>
    </source>
</evidence>
<gene>
    <name evidence="7" type="primary">murD</name>
    <name evidence="11" type="ORF">H1W00_15935</name>
</gene>
<dbReference type="EMBL" id="JACEOG010000002">
    <property type="protein sequence ID" value="MBA4609969.1"/>
    <property type="molecule type" value="Genomic_DNA"/>
</dbReference>
<dbReference type="UniPathway" id="UPA00219"/>
<dbReference type="Pfam" id="PF21799">
    <property type="entry name" value="MurD-like_N"/>
    <property type="match status" value="1"/>
</dbReference>
<feature type="domain" description="Mur ligase C-terminal" evidence="9">
    <location>
        <begin position="338"/>
        <end position="457"/>
    </location>
</feature>
<keyword evidence="3 7" id="KW-0963">Cytoplasm</keyword>
<sequence>MPSERDVTSLHRDSSWEGVRAVVAGFGVSGFAAADTLNHLGASVVVLDESEGDDHRREQAHLLEVLGADVRLGPGTTASLPGDVDLVVTSPGWRPSAPLLTEAAGRGIPVWGEVELAWRLRGSDPAPWLAVTGTNGKTTTVQMLEAILQAADLRAQAVGNVGTPILEAVMDPEGRDVLAVELSSFQLHWTQSMSAEAAAVLNLAPDHYDWHGGAQAYAAAKGKVYEQVQRACVYNVADEATMHLVEEADVVEGARAIGFTLGIPDRGMVGIVDDLLVDRAFVEERATSAAELASLSDLDDASPHNVQNALAAAALARAHGVPAVAVRNGLRAFRLGPHRISTVAEADGVRWVDDSKATNPHAARASLQAFDQVVWVAGGLAKGAAYGDLVRDARDRIRGAVLIGADRELIAAALAEHAPDVPVELADGADADALMDSVVAASRRLAHPGDTVLLAPAAASMDQFRDYAHRGDAFAEAVRRLGHS</sequence>
<dbReference type="GO" id="GO:0071555">
    <property type="term" value="P:cell wall organization"/>
    <property type="evidence" value="ECO:0007669"/>
    <property type="project" value="UniProtKB-KW"/>
</dbReference>
<comment type="subcellular location">
    <subcellularLocation>
        <location evidence="1 7 8">Cytoplasm</location>
    </subcellularLocation>
</comment>
<dbReference type="HAMAP" id="MF_00639">
    <property type="entry name" value="MurD"/>
    <property type="match status" value="1"/>
</dbReference>
<dbReference type="SUPFAM" id="SSF53623">
    <property type="entry name" value="MurD-like peptide ligases, catalytic domain"/>
    <property type="match status" value="1"/>
</dbReference>
<evidence type="ECO:0000313" key="11">
    <source>
        <dbReference type="EMBL" id="MBA4609969.1"/>
    </source>
</evidence>
<dbReference type="InterPro" id="IPR036565">
    <property type="entry name" value="Mur-like_cat_sf"/>
</dbReference>
<keyword evidence="7 8" id="KW-0961">Cell wall biogenesis/degradation</keyword>
<proteinExistence type="inferred from homology"/>
<dbReference type="Pfam" id="PF02875">
    <property type="entry name" value="Mur_ligase_C"/>
    <property type="match status" value="1"/>
</dbReference>
<dbReference type="EC" id="6.3.2.9" evidence="7 8"/>
<evidence type="ECO:0000259" key="9">
    <source>
        <dbReference type="Pfam" id="PF02875"/>
    </source>
</evidence>
<dbReference type="GO" id="GO:0005737">
    <property type="term" value="C:cytoplasm"/>
    <property type="evidence" value="ECO:0007669"/>
    <property type="project" value="UniProtKB-SubCell"/>
</dbReference>
<dbReference type="GO" id="GO:0008764">
    <property type="term" value="F:UDP-N-acetylmuramoylalanine-D-glutamate ligase activity"/>
    <property type="evidence" value="ECO:0007669"/>
    <property type="project" value="UniProtKB-UniRule"/>
</dbReference>
<dbReference type="PANTHER" id="PTHR43692:SF1">
    <property type="entry name" value="UDP-N-ACETYLMURAMOYLALANINE--D-GLUTAMATE LIGASE"/>
    <property type="match status" value="1"/>
</dbReference>
<dbReference type="InterPro" id="IPR004101">
    <property type="entry name" value="Mur_ligase_C"/>
</dbReference>
<dbReference type="Gene3D" id="3.90.190.20">
    <property type="entry name" value="Mur ligase, C-terminal domain"/>
    <property type="match status" value="1"/>
</dbReference>